<comment type="caution">
    <text evidence="3">The sequence shown here is derived from an EMBL/GenBank/DDBJ whole genome shotgun (WGS) entry which is preliminary data.</text>
</comment>
<dbReference type="AlphaFoldDB" id="A0A210PXH3"/>
<feature type="chain" id="PRO_5012487855" description="Chitin-binding type-4 domain-containing protein" evidence="1">
    <location>
        <begin position="29"/>
        <end position="386"/>
    </location>
</feature>
<evidence type="ECO:0000313" key="3">
    <source>
        <dbReference type="EMBL" id="OWF41190.1"/>
    </source>
</evidence>
<dbReference type="OrthoDB" id="64893at2759"/>
<organism evidence="3 4">
    <name type="scientific">Mizuhopecten yessoensis</name>
    <name type="common">Japanese scallop</name>
    <name type="synonym">Patinopecten yessoensis</name>
    <dbReference type="NCBI Taxonomy" id="6573"/>
    <lineage>
        <taxon>Eukaryota</taxon>
        <taxon>Metazoa</taxon>
        <taxon>Spiralia</taxon>
        <taxon>Lophotrochozoa</taxon>
        <taxon>Mollusca</taxon>
        <taxon>Bivalvia</taxon>
        <taxon>Autobranchia</taxon>
        <taxon>Pteriomorphia</taxon>
        <taxon>Pectinida</taxon>
        <taxon>Pectinoidea</taxon>
        <taxon>Pectinidae</taxon>
        <taxon>Mizuhopecten</taxon>
    </lineage>
</organism>
<dbReference type="EMBL" id="NEDP02005416">
    <property type="protein sequence ID" value="OWF41190.1"/>
    <property type="molecule type" value="Genomic_DNA"/>
</dbReference>
<dbReference type="PANTHER" id="PTHR21113:SF4">
    <property type="entry name" value="CHITIN-BINDING TYPE-4 DOMAIN-CONTAINING PROTEIN"/>
    <property type="match status" value="1"/>
</dbReference>
<sequence>MAAGVCSTICAVLSTLLMVFQYPGGVEAHGSMVEPPQRSVMWAYGFNTPKNYNYNGLNCGGFTTQWFYNGGKCGLCGDSYRGELVNEDGGLFATGTIAKSYLQHSTIEVKVHLSANHGGWFEFRLCARNSRYDHLTKECLDRHLLLSPDGETRYYPGFSLSNHVILLQLPVGVSCDHCVLQWKYNSGNSWGCDQSFRCCIGCGAQEQFYNCADVEILPTSITTTKPYASTEEDKMTTPIVSSNERAKPEYMSDVTKFSKIKYELITKPDVKFVDTTTLGWIRPKHTTLKKIVYTDKNEELLTKMGIVEITDMANNAIQIRPTDYTDRNTFRTRKTTVKSPYKQRMARCLGRGVWKAVEGMDKWCEQNCTLGTSSPSSGCSSHCVCK</sequence>
<evidence type="ECO:0000256" key="1">
    <source>
        <dbReference type="SAM" id="SignalP"/>
    </source>
</evidence>
<keyword evidence="1" id="KW-0732">Signal</keyword>
<name>A0A210PXH3_MIZYE</name>
<reference evidence="3 4" key="1">
    <citation type="journal article" date="2017" name="Nat. Ecol. Evol.">
        <title>Scallop genome provides insights into evolution of bilaterian karyotype and development.</title>
        <authorList>
            <person name="Wang S."/>
            <person name="Zhang J."/>
            <person name="Jiao W."/>
            <person name="Li J."/>
            <person name="Xun X."/>
            <person name="Sun Y."/>
            <person name="Guo X."/>
            <person name="Huan P."/>
            <person name="Dong B."/>
            <person name="Zhang L."/>
            <person name="Hu X."/>
            <person name="Sun X."/>
            <person name="Wang J."/>
            <person name="Zhao C."/>
            <person name="Wang Y."/>
            <person name="Wang D."/>
            <person name="Huang X."/>
            <person name="Wang R."/>
            <person name="Lv J."/>
            <person name="Li Y."/>
            <person name="Zhang Z."/>
            <person name="Liu B."/>
            <person name="Lu W."/>
            <person name="Hui Y."/>
            <person name="Liang J."/>
            <person name="Zhou Z."/>
            <person name="Hou R."/>
            <person name="Li X."/>
            <person name="Liu Y."/>
            <person name="Li H."/>
            <person name="Ning X."/>
            <person name="Lin Y."/>
            <person name="Zhao L."/>
            <person name="Xing Q."/>
            <person name="Dou J."/>
            <person name="Li Y."/>
            <person name="Mao J."/>
            <person name="Guo H."/>
            <person name="Dou H."/>
            <person name="Li T."/>
            <person name="Mu C."/>
            <person name="Jiang W."/>
            <person name="Fu Q."/>
            <person name="Fu X."/>
            <person name="Miao Y."/>
            <person name="Liu J."/>
            <person name="Yu Q."/>
            <person name="Li R."/>
            <person name="Liao H."/>
            <person name="Li X."/>
            <person name="Kong Y."/>
            <person name="Jiang Z."/>
            <person name="Chourrout D."/>
            <person name="Li R."/>
            <person name="Bao Z."/>
        </authorList>
    </citation>
    <scope>NUCLEOTIDE SEQUENCE [LARGE SCALE GENOMIC DNA]</scope>
    <source>
        <strain evidence="3 4">PY_sf001</strain>
    </source>
</reference>
<evidence type="ECO:0000313" key="4">
    <source>
        <dbReference type="Proteomes" id="UP000242188"/>
    </source>
</evidence>
<feature type="domain" description="Chitin-binding type-4" evidence="2">
    <location>
        <begin position="29"/>
        <end position="214"/>
    </location>
</feature>
<accession>A0A210PXH3</accession>
<gene>
    <name evidence="3" type="ORF">KP79_PYT09834</name>
</gene>
<proteinExistence type="predicted"/>
<evidence type="ECO:0000259" key="2">
    <source>
        <dbReference type="Pfam" id="PF03067"/>
    </source>
</evidence>
<dbReference type="Proteomes" id="UP000242188">
    <property type="component" value="Unassembled WGS sequence"/>
</dbReference>
<dbReference type="PANTHER" id="PTHR21113">
    <property type="entry name" value="AGAP001705-PA"/>
    <property type="match status" value="1"/>
</dbReference>
<keyword evidence="4" id="KW-1185">Reference proteome</keyword>
<feature type="signal peptide" evidence="1">
    <location>
        <begin position="1"/>
        <end position="28"/>
    </location>
</feature>
<dbReference type="Pfam" id="PF03067">
    <property type="entry name" value="LPMO_10"/>
    <property type="match status" value="1"/>
</dbReference>
<dbReference type="InterPro" id="IPR004302">
    <property type="entry name" value="Cellulose/chitin-bd_N"/>
</dbReference>
<protein>
    <recommendedName>
        <fullName evidence="2">Chitin-binding type-4 domain-containing protein</fullName>
    </recommendedName>
</protein>